<dbReference type="EMBL" id="JAJFAZ020000007">
    <property type="protein sequence ID" value="KAI5317176.1"/>
    <property type="molecule type" value="Genomic_DNA"/>
</dbReference>
<organism evidence="1 2">
    <name type="scientific">Prunus dulcis</name>
    <name type="common">Almond</name>
    <name type="synonym">Amygdalus dulcis</name>
    <dbReference type="NCBI Taxonomy" id="3755"/>
    <lineage>
        <taxon>Eukaryota</taxon>
        <taxon>Viridiplantae</taxon>
        <taxon>Streptophyta</taxon>
        <taxon>Embryophyta</taxon>
        <taxon>Tracheophyta</taxon>
        <taxon>Spermatophyta</taxon>
        <taxon>Magnoliopsida</taxon>
        <taxon>eudicotyledons</taxon>
        <taxon>Gunneridae</taxon>
        <taxon>Pentapetalae</taxon>
        <taxon>rosids</taxon>
        <taxon>fabids</taxon>
        <taxon>Rosales</taxon>
        <taxon>Rosaceae</taxon>
        <taxon>Amygdaloideae</taxon>
        <taxon>Amygdaleae</taxon>
        <taxon>Prunus</taxon>
    </lineage>
</organism>
<proteinExistence type="predicted"/>
<protein>
    <submittedName>
        <fullName evidence="1">Uncharacterized protein</fullName>
    </submittedName>
</protein>
<comment type="caution">
    <text evidence="1">The sequence shown here is derived from an EMBL/GenBank/DDBJ whole genome shotgun (WGS) entry which is preliminary data.</text>
</comment>
<dbReference type="Proteomes" id="UP001054821">
    <property type="component" value="Chromosome 7"/>
</dbReference>
<gene>
    <name evidence="1" type="ORF">L3X38_036883</name>
</gene>
<evidence type="ECO:0000313" key="1">
    <source>
        <dbReference type="EMBL" id="KAI5317176.1"/>
    </source>
</evidence>
<sequence>MAKDKEYGDDEYLEEFWKEGMEHLEKEHKEEMTKFKNELKVGKVKVKFGDFDEVNAMVVTLPLFFEAQPNQPNYMDGDIFNEVESIVQMEGAKEIEMAREVSKEGSVQPCTVGPKVEEKLPIKVCYKMPTKKISSHHKQGPKDDALKIQEVELAPTEMNDSNAEVQDPLLKINFGTKDYQRQIYISGLMKLELGGKMEKLLRELRIALLGITPRCLD</sequence>
<dbReference type="AlphaFoldDB" id="A0AAD4V455"/>
<accession>A0AAD4V455</accession>
<keyword evidence="2" id="KW-1185">Reference proteome</keyword>
<reference evidence="1 2" key="1">
    <citation type="journal article" date="2022" name="G3 (Bethesda)">
        <title>Whole-genome sequence and methylome profiling of the almond [Prunus dulcis (Mill.) D.A. Webb] cultivar 'Nonpareil'.</title>
        <authorList>
            <person name="D'Amico-Willman K.M."/>
            <person name="Ouma W.Z."/>
            <person name="Meulia T."/>
            <person name="Sideli G.M."/>
            <person name="Gradziel T.M."/>
            <person name="Fresnedo-Ramirez J."/>
        </authorList>
    </citation>
    <scope>NUCLEOTIDE SEQUENCE [LARGE SCALE GENOMIC DNA]</scope>
    <source>
        <strain evidence="1">Clone GOH B32 T37-40</strain>
    </source>
</reference>
<name>A0AAD4V455_PRUDU</name>
<evidence type="ECO:0000313" key="2">
    <source>
        <dbReference type="Proteomes" id="UP001054821"/>
    </source>
</evidence>